<accession>A0ABV5GUB4</accession>
<reference evidence="2 3" key="1">
    <citation type="submission" date="2024-09" db="EMBL/GenBank/DDBJ databases">
        <authorList>
            <person name="Sun Q."/>
            <person name="Mori K."/>
        </authorList>
    </citation>
    <scope>NUCLEOTIDE SEQUENCE [LARGE SCALE GENOMIC DNA]</scope>
    <source>
        <strain evidence="2 3">CECT 7955</strain>
    </source>
</reference>
<feature type="domain" description="DUF4833" evidence="1">
    <location>
        <begin position="34"/>
        <end position="171"/>
    </location>
</feature>
<evidence type="ECO:0000259" key="1">
    <source>
        <dbReference type="Pfam" id="PF16117"/>
    </source>
</evidence>
<dbReference type="EMBL" id="JBHMEY010000097">
    <property type="protein sequence ID" value="MFB9098974.1"/>
    <property type="molecule type" value="Genomic_DNA"/>
</dbReference>
<proteinExistence type="predicted"/>
<organism evidence="2 3">
    <name type="scientific">Flavobacterium jumunjinense</name>
    <dbReference type="NCBI Taxonomy" id="998845"/>
    <lineage>
        <taxon>Bacteria</taxon>
        <taxon>Pseudomonadati</taxon>
        <taxon>Bacteroidota</taxon>
        <taxon>Flavobacteriia</taxon>
        <taxon>Flavobacteriales</taxon>
        <taxon>Flavobacteriaceae</taxon>
        <taxon>Flavobacterium</taxon>
    </lineage>
</organism>
<keyword evidence="3" id="KW-1185">Reference proteome</keyword>
<evidence type="ECO:0000313" key="2">
    <source>
        <dbReference type="EMBL" id="MFB9098974.1"/>
    </source>
</evidence>
<dbReference type="RefSeq" id="WP_236456853.1">
    <property type="nucleotide sequence ID" value="NZ_CBCSGE010000030.1"/>
</dbReference>
<sequence length="175" mass="20394">MKIIFTFFYTFLILYSGFAQSNYPEPEKTATRLFYIQHSNNHNTYVYDANIKGGVIDSNQPINEYQIAYADNGMKKPLTNTQKKLAYGMVLQESQHNLFKFRLAASGKIDFYLKYTANTGARIYVTVNRHKMYLDKMFVQLKEGYFGINTNAEYVLFYGKDFHTGKAIIEKVYID</sequence>
<dbReference type="InterPro" id="IPR032269">
    <property type="entry name" value="DUF4833"/>
</dbReference>
<evidence type="ECO:0000313" key="3">
    <source>
        <dbReference type="Proteomes" id="UP001589607"/>
    </source>
</evidence>
<dbReference type="Pfam" id="PF16117">
    <property type="entry name" value="DUF4833"/>
    <property type="match status" value="1"/>
</dbReference>
<name>A0ABV5GUB4_9FLAO</name>
<protein>
    <submittedName>
        <fullName evidence="2">DUF4833 domain-containing protein</fullName>
    </submittedName>
</protein>
<dbReference type="Proteomes" id="UP001589607">
    <property type="component" value="Unassembled WGS sequence"/>
</dbReference>
<gene>
    <name evidence="2" type="ORF">ACFFVF_20895</name>
</gene>
<comment type="caution">
    <text evidence="2">The sequence shown here is derived from an EMBL/GenBank/DDBJ whole genome shotgun (WGS) entry which is preliminary data.</text>
</comment>